<evidence type="ECO:0000313" key="2">
    <source>
        <dbReference type="EnsemblPlants" id="LPERR01G18950.1"/>
    </source>
</evidence>
<dbReference type="Proteomes" id="UP000032180">
    <property type="component" value="Chromosome 1"/>
</dbReference>
<reference evidence="3" key="2">
    <citation type="submission" date="2013-12" db="EMBL/GenBank/DDBJ databases">
        <authorList>
            <person name="Yu Y."/>
            <person name="Lee S."/>
            <person name="de Baynast K."/>
            <person name="Wissotski M."/>
            <person name="Liu L."/>
            <person name="Talag J."/>
            <person name="Goicoechea J."/>
            <person name="Angelova A."/>
            <person name="Jetty R."/>
            <person name="Kudrna D."/>
            <person name="Golser W."/>
            <person name="Rivera L."/>
            <person name="Zhang J."/>
            <person name="Wing R."/>
        </authorList>
    </citation>
    <scope>NUCLEOTIDE SEQUENCE</scope>
</reference>
<sequence length="101" mass="11064">MKNNTRMSVFMFLLAFGSLAVIVHGGRTHAMETVKSVGEGKGAAGLIQPQIDPITICSPSNFCIPQPWSVCYRCIVKPYDNPPFETIDECKQNCPIPPAHT</sequence>
<dbReference type="HOGENOM" id="CLU_156164_0_0_1"/>
<proteinExistence type="predicted"/>
<evidence type="ECO:0008006" key="4">
    <source>
        <dbReference type="Google" id="ProtNLM"/>
    </source>
</evidence>
<keyword evidence="1" id="KW-0732">Signal</keyword>
<protein>
    <recommendedName>
        <fullName evidence="4">Bowman-Birk serine protease inhibitors family domain-containing protein</fullName>
    </recommendedName>
</protein>
<reference evidence="2 3" key="1">
    <citation type="submission" date="2012-08" db="EMBL/GenBank/DDBJ databases">
        <title>Oryza genome evolution.</title>
        <authorList>
            <person name="Wing R.A."/>
        </authorList>
    </citation>
    <scope>NUCLEOTIDE SEQUENCE</scope>
</reference>
<name>A0A0D9V2Q6_9ORYZ</name>
<organism evidence="2 3">
    <name type="scientific">Leersia perrieri</name>
    <dbReference type="NCBI Taxonomy" id="77586"/>
    <lineage>
        <taxon>Eukaryota</taxon>
        <taxon>Viridiplantae</taxon>
        <taxon>Streptophyta</taxon>
        <taxon>Embryophyta</taxon>
        <taxon>Tracheophyta</taxon>
        <taxon>Spermatophyta</taxon>
        <taxon>Magnoliopsida</taxon>
        <taxon>Liliopsida</taxon>
        <taxon>Poales</taxon>
        <taxon>Poaceae</taxon>
        <taxon>BOP clade</taxon>
        <taxon>Oryzoideae</taxon>
        <taxon>Oryzeae</taxon>
        <taxon>Oryzinae</taxon>
        <taxon>Leersia</taxon>
    </lineage>
</organism>
<dbReference type="EnsemblPlants" id="LPERR01G18950.1">
    <property type="protein sequence ID" value="LPERR01G18950.1"/>
    <property type="gene ID" value="LPERR01G18950"/>
</dbReference>
<feature type="chain" id="PRO_5002347431" description="Bowman-Birk serine protease inhibitors family domain-containing protein" evidence="1">
    <location>
        <begin position="26"/>
        <end position="101"/>
    </location>
</feature>
<accession>A0A0D9V2Q6</accession>
<evidence type="ECO:0000313" key="3">
    <source>
        <dbReference type="Proteomes" id="UP000032180"/>
    </source>
</evidence>
<evidence type="ECO:0000256" key="1">
    <source>
        <dbReference type="SAM" id="SignalP"/>
    </source>
</evidence>
<reference evidence="2" key="3">
    <citation type="submission" date="2015-04" db="UniProtKB">
        <authorList>
            <consortium name="EnsemblPlants"/>
        </authorList>
    </citation>
    <scope>IDENTIFICATION</scope>
</reference>
<dbReference type="Gramene" id="LPERR01G18950.1">
    <property type="protein sequence ID" value="LPERR01G18950.1"/>
    <property type="gene ID" value="LPERR01G18950"/>
</dbReference>
<keyword evidence="3" id="KW-1185">Reference proteome</keyword>
<dbReference type="AlphaFoldDB" id="A0A0D9V2Q6"/>
<feature type="signal peptide" evidence="1">
    <location>
        <begin position="1"/>
        <end position="25"/>
    </location>
</feature>